<protein>
    <submittedName>
        <fullName evidence="2">Molybdopterin-dependent oxidoreductase</fullName>
    </submittedName>
</protein>
<evidence type="ECO:0000313" key="3">
    <source>
        <dbReference type="Proteomes" id="UP001597383"/>
    </source>
</evidence>
<keyword evidence="3" id="KW-1185">Reference proteome</keyword>
<dbReference type="RefSeq" id="WP_377558516.1">
    <property type="nucleotide sequence ID" value="NZ_JBHUHQ010000039.1"/>
</dbReference>
<name>A0ABW4W5Z2_9BACI</name>
<feature type="domain" description="Oxidoreductase molybdopterin-binding" evidence="1">
    <location>
        <begin position="4"/>
        <end position="164"/>
    </location>
</feature>
<proteinExistence type="predicted"/>
<dbReference type="PANTHER" id="PTHR19372">
    <property type="entry name" value="SULFITE REDUCTASE"/>
    <property type="match status" value="1"/>
</dbReference>
<dbReference type="Proteomes" id="UP001597383">
    <property type="component" value="Unassembled WGS sequence"/>
</dbReference>
<comment type="caution">
    <text evidence="2">The sequence shown here is derived from an EMBL/GenBank/DDBJ whole genome shotgun (WGS) entry which is preliminary data.</text>
</comment>
<dbReference type="SUPFAM" id="SSF56524">
    <property type="entry name" value="Oxidoreductase molybdopterin-binding domain"/>
    <property type="match status" value="1"/>
</dbReference>
<dbReference type="PRINTS" id="PR00407">
    <property type="entry name" value="EUMOPTERIN"/>
</dbReference>
<accession>A0ABW4W5Z2</accession>
<evidence type="ECO:0000313" key="2">
    <source>
        <dbReference type="EMBL" id="MFD2046481.1"/>
    </source>
</evidence>
<dbReference type="PANTHER" id="PTHR19372:SF7">
    <property type="entry name" value="SULFITE OXIDASE, MITOCHONDRIAL"/>
    <property type="match status" value="1"/>
</dbReference>
<gene>
    <name evidence="2" type="ORF">ACFSJF_19625</name>
</gene>
<evidence type="ECO:0000259" key="1">
    <source>
        <dbReference type="Pfam" id="PF00174"/>
    </source>
</evidence>
<reference evidence="3" key="1">
    <citation type="journal article" date="2019" name="Int. J. Syst. Evol. Microbiol.">
        <title>The Global Catalogue of Microorganisms (GCM) 10K type strain sequencing project: providing services to taxonomists for standard genome sequencing and annotation.</title>
        <authorList>
            <consortium name="The Broad Institute Genomics Platform"/>
            <consortium name="The Broad Institute Genome Sequencing Center for Infectious Disease"/>
            <person name="Wu L."/>
            <person name="Ma J."/>
        </authorList>
    </citation>
    <scope>NUCLEOTIDE SEQUENCE [LARGE SCALE GENOMIC DNA]</scope>
    <source>
        <strain evidence="3">R28</strain>
    </source>
</reference>
<dbReference type="InterPro" id="IPR036374">
    <property type="entry name" value="OxRdtase_Mopterin-bd_sf"/>
</dbReference>
<dbReference type="InterPro" id="IPR008335">
    <property type="entry name" value="Mopterin_OxRdtase_euk"/>
</dbReference>
<dbReference type="EMBL" id="JBHUHQ010000039">
    <property type="protein sequence ID" value="MFD2046481.1"/>
    <property type="molecule type" value="Genomic_DNA"/>
</dbReference>
<sequence>MFFYVKVEGHVQSPIIFSLPDILAMPAKKLEIVLECAGNKRKYFWPDVYGEQWGKGAMSQGVWKGVSLQTLFTYTGIINTAKEVVFQGFDYGKRTDSNEKHHFSRSLSVQQALHPDTILAYQYNEKALTLEHGFPLRLIVPSMYAMASVKWVNKIEVIDHNFNGSFQKDDYVY</sequence>
<dbReference type="InterPro" id="IPR000572">
    <property type="entry name" value="OxRdtase_Mopterin-bd_dom"/>
</dbReference>
<dbReference type="Gene3D" id="3.90.420.10">
    <property type="entry name" value="Oxidoreductase, molybdopterin-binding domain"/>
    <property type="match status" value="1"/>
</dbReference>
<organism evidence="2 3">
    <name type="scientific">Ornithinibacillus salinisoli</name>
    <dbReference type="NCBI Taxonomy" id="1848459"/>
    <lineage>
        <taxon>Bacteria</taxon>
        <taxon>Bacillati</taxon>
        <taxon>Bacillota</taxon>
        <taxon>Bacilli</taxon>
        <taxon>Bacillales</taxon>
        <taxon>Bacillaceae</taxon>
        <taxon>Ornithinibacillus</taxon>
    </lineage>
</organism>
<dbReference type="Pfam" id="PF00174">
    <property type="entry name" value="Oxidored_molyb"/>
    <property type="match status" value="1"/>
</dbReference>